<dbReference type="EMBL" id="AYCK01025859">
    <property type="status" value="NOT_ANNOTATED_CDS"/>
    <property type="molecule type" value="Genomic_DNA"/>
</dbReference>
<feature type="domain" description="AIG1-type G" evidence="4">
    <location>
        <begin position="6"/>
        <end position="212"/>
    </location>
</feature>
<dbReference type="GO" id="GO:0005525">
    <property type="term" value="F:GTP binding"/>
    <property type="evidence" value="ECO:0007669"/>
    <property type="project" value="UniProtKB-KW"/>
</dbReference>
<dbReference type="CDD" id="cd01852">
    <property type="entry name" value="AIG1"/>
    <property type="match status" value="1"/>
</dbReference>
<protein>
    <recommendedName>
        <fullName evidence="4">AIG1-type G domain-containing protein</fullName>
    </recommendedName>
</protein>
<evidence type="ECO:0000313" key="5">
    <source>
        <dbReference type="Ensembl" id="ENSPFOP00000000683.2"/>
    </source>
</evidence>
<keyword evidence="6" id="KW-1185">Reference proteome</keyword>
<evidence type="ECO:0000259" key="4">
    <source>
        <dbReference type="PROSITE" id="PS51720"/>
    </source>
</evidence>
<dbReference type="OMA" id="NEMFHEA"/>
<evidence type="ECO:0000256" key="1">
    <source>
        <dbReference type="ARBA" id="ARBA00008535"/>
    </source>
</evidence>
<sequence length="279" mass="30972">MAAAPEKDLRIVLVGKTGVGKSAAGNTILGRKAFKSELAFSSTTLVCEKETDVFAGLNLAVIDTPGLFDTDKSNKEVVTEITKCICMAAPGPHVFLIVLQPTRFTEEERKTVEIIQTMFGEEAAKYTMVLFTHGDLLKKVNKTMEDMLQTSQPLKQIISQCSILEKFEDKYHVFDNEAKDSAEVKGLVQKINRMFQRNGGSFYTHEMFQEAQRAVQEEEERLLRETPTIKPEEARKKAERDNAFIRALLKALVEAVAEAVVGVVKGAALAVKEKACVIQ</sequence>
<proteinExistence type="inferred from homology"/>
<keyword evidence="3" id="KW-0342">GTP-binding</keyword>
<dbReference type="Proteomes" id="UP000028760">
    <property type="component" value="Unassembled WGS sequence"/>
</dbReference>
<keyword evidence="2" id="KW-0547">Nucleotide-binding</keyword>
<dbReference type="Ensembl" id="ENSPFOT00000000684.2">
    <property type="protein sequence ID" value="ENSPFOP00000000683.2"/>
    <property type="gene ID" value="ENSPFOG00000000735.2"/>
</dbReference>
<name>A0A087X4I0_POEFO</name>
<dbReference type="Gene3D" id="3.40.50.300">
    <property type="entry name" value="P-loop containing nucleotide triphosphate hydrolases"/>
    <property type="match status" value="1"/>
</dbReference>
<dbReference type="InterPro" id="IPR006703">
    <property type="entry name" value="G_AIG1"/>
</dbReference>
<dbReference type="GeneTree" id="ENSGT01120000271858"/>
<dbReference type="STRING" id="48698.ENSPFOP00000000683"/>
<dbReference type="Pfam" id="PF04548">
    <property type="entry name" value="AIG1"/>
    <property type="match status" value="1"/>
</dbReference>
<dbReference type="InterPro" id="IPR045058">
    <property type="entry name" value="GIMA/IAN/Toc"/>
</dbReference>
<organism evidence="5 6">
    <name type="scientific">Poecilia formosa</name>
    <name type="common">Amazon molly</name>
    <name type="synonym">Limia formosa</name>
    <dbReference type="NCBI Taxonomy" id="48698"/>
    <lineage>
        <taxon>Eukaryota</taxon>
        <taxon>Metazoa</taxon>
        <taxon>Chordata</taxon>
        <taxon>Craniata</taxon>
        <taxon>Vertebrata</taxon>
        <taxon>Euteleostomi</taxon>
        <taxon>Actinopterygii</taxon>
        <taxon>Neopterygii</taxon>
        <taxon>Teleostei</taxon>
        <taxon>Neoteleostei</taxon>
        <taxon>Acanthomorphata</taxon>
        <taxon>Ovalentaria</taxon>
        <taxon>Atherinomorphae</taxon>
        <taxon>Cyprinodontiformes</taxon>
        <taxon>Poeciliidae</taxon>
        <taxon>Poeciliinae</taxon>
        <taxon>Poecilia</taxon>
    </lineage>
</organism>
<reference evidence="5" key="3">
    <citation type="submission" date="2025-09" db="UniProtKB">
        <authorList>
            <consortium name="Ensembl"/>
        </authorList>
    </citation>
    <scope>IDENTIFICATION</scope>
</reference>
<dbReference type="PROSITE" id="PS51720">
    <property type="entry name" value="G_AIG1"/>
    <property type="match status" value="1"/>
</dbReference>
<dbReference type="PANTHER" id="PTHR10903:SF186">
    <property type="entry name" value="GTPASE IMAP FAMILY MEMBER 4-LIKE-RELATED"/>
    <property type="match status" value="1"/>
</dbReference>
<evidence type="ECO:0000313" key="6">
    <source>
        <dbReference type="Proteomes" id="UP000028760"/>
    </source>
</evidence>
<evidence type="ECO:0000256" key="2">
    <source>
        <dbReference type="ARBA" id="ARBA00022741"/>
    </source>
</evidence>
<dbReference type="FunFam" id="3.40.50.300:FF:000366">
    <property type="entry name" value="GTPase, IMAP family member 2"/>
    <property type="match status" value="1"/>
</dbReference>
<reference evidence="6" key="1">
    <citation type="submission" date="2013-10" db="EMBL/GenBank/DDBJ databases">
        <authorList>
            <person name="Schartl M."/>
            <person name="Warren W."/>
        </authorList>
    </citation>
    <scope>NUCLEOTIDE SEQUENCE [LARGE SCALE GENOMIC DNA]</scope>
    <source>
        <strain evidence="6">female</strain>
    </source>
</reference>
<evidence type="ECO:0000256" key="3">
    <source>
        <dbReference type="ARBA" id="ARBA00023134"/>
    </source>
</evidence>
<accession>A0A087X4I0</accession>
<dbReference type="SUPFAM" id="SSF52540">
    <property type="entry name" value="P-loop containing nucleoside triphosphate hydrolases"/>
    <property type="match status" value="1"/>
</dbReference>
<dbReference type="InterPro" id="IPR027417">
    <property type="entry name" value="P-loop_NTPase"/>
</dbReference>
<comment type="similarity">
    <text evidence="1">Belongs to the TRAFAC class TrmE-Era-EngA-EngB-Septin-like GTPase superfamily. AIG1/Toc34/Toc159-like paraseptin GTPase family. IAN subfamily.</text>
</comment>
<reference evidence="5" key="2">
    <citation type="submission" date="2025-08" db="UniProtKB">
        <authorList>
            <consortium name="Ensembl"/>
        </authorList>
    </citation>
    <scope>IDENTIFICATION</scope>
</reference>
<dbReference type="AlphaFoldDB" id="A0A087X4I0"/>
<dbReference type="PANTHER" id="PTHR10903">
    <property type="entry name" value="GTPASE, IMAP FAMILY MEMBER-RELATED"/>
    <property type="match status" value="1"/>
</dbReference>